<dbReference type="Gene3D" id="2.30.30.1060">
    <property type="match status" value="1"/>
</dbReference>
<feature type="compositionally biased region" description="Basic and acidic residues" evidence="1">
    <location>
        <begin position="55"/>
        <end position="84"/>
    </location>
</feature>
<reference evidence="4 5" key="1">
    <citation type="submission" date="2023-05" db="EMBL/GenBank/DDBJ databases">
        <title>Streptantibioticus silvisoli sp. nov., acidotolerant actinomycetes 1 from pine litter.</title>
        <authorList>
            <person name="Swiecimska M."/>
            <person name="Golinska P."/>
            <person name="Sangal V."/>
            <person name="Wachnowicz B."/>
            <person name="Goodfellow M."/>
        </authorList>
    </citation>
    <scope>NUCLEOTIDE SEQUENCE</scope>
    <source>
        <strain evidence="4">SL13</strain>
        <strain evidence="3 5">SL54</strain>
    </source>
</reference>
<dbReference type="InterPro" id="IPR021331">
    <property type="entry name" value="Hva1_TUDOR"/>
</dbReference>
<dbReference type="EMBL" id="JAAGKO020000034">
    <property type="protein sequence ID" value="MDI5965386.1"/>
    <property type="molecule type" value="Genomic_DNA"/>
</dbReference>
<gene>
    <name evidence="3" type="ORF">POF43_022105</name>
    <name evidence="4" type="ORF">POF50_022270</name>
</gene>
<dbReference type="EMBL" id="JABXJJ020000028">
    <property type="protein sequence ID" value="MDI5972028.1"/>
    <property type="molecule type" value="Genomic_DNA"/>
</dbReference>
<evidence type="ECO:0000313" key="5">
    <source>
        <dbReference type="Proteomes" id="UP001156398"/>
    </source>
</evidence>
<feature type="compositionally biased region" description="Basic and acidic residues" evidence="1">
    <location>
        <begin position="9"/>
        <end position="45"/>
    </location>
</feature>
<keyword evidence="5" id="KW-1185">Reference proteome</keyword>
<name>A0AA90KA61_9ACTN</name>
<feature type="domain" description="Hypervirulence associated protein TUDOR" evidence="2">
    <location>
        <begin position="17"/>
        <end position="75"/>
    </location>
</feature>
<proteinExistence type="predicted"/>
<sequence>MAEKGTGGRRHDGLRKGDRVAWSSHGKETTGEVEKEITSREHTAGRDVAASSEDPQYKVRSDKSGRSAVHRPDSLKRTRGKRND</sequence>
<evidence type="ECO:0000256" key="1">
    <source>
        <dbReference type="SAM" id="MobiDB-lite"/>
    </source>
</evidence>
<evidence type="ECO:0000259" key="2">
    <source>
        <dbReference type="Pfam" id="PF11160"/>
    </source>
</evidence>
<protein>
    <submittedName>
        <fullName evidence="4">DUF2945 domain-containing protein</fullName>
    </submittedName>
</protein>
<evidence type="ECO:0000313" key="3">
    <source>
        <dbReference type="EMBL" id="MDI5965386.1"/>
    </source>
</evidence>
<evidence type="ECO:0000313" key="4">
    <source>
        <dbReference type="EMBL" id="MDI5972028.1"/>
    </source>
</evidence>
<organism evidence="4">
    <name type="scientific">Streptantibioticus silvisoli</name>
    <dbReference type="NCBI Taxonomy" id="2705255"/>
    <lineage>
        <taxon>Bacteria</taxon>
        <taxon>Bacillati</taxon>
        <taxon>Actinomycetota</taxon>
        <taxon>Actinomycetes</taxon>
        <taxon>Kitasatosporales</taxon>
        <taxon>Streptomycetaceae</taxon>
        <taxon>Streptantibioticus</taxon>
    </lineage>
</organism>
<dbReference type="AlphaFoldDB" id="A0AA90KA61"/>
<dbReference type="Pfam" id="PF11160">
    <property type="entry name" value="Hva1_TUDOR"/>
    <property type="match status" value="1"/>
</dbReference>
<feature type="region of interest" description="Disordered" evidence="1">
    <location>
        <begin position="1"/>
        <end position="84"/>
    </location>
</feature>
<comment type="caution">
    <text evidence="4">The sequence shown here is derived from an EMBL/GenBank/DDBJ whole genome shotgun (WGS) entry which is preliminary data.</text>
</comment>
<dbReference type="Proteomes" id="UP001156398">
    <property type="component" value="Unassembled WGS sequence"/>
</dbReference>
<accession>A0AA90KA61</accession>
<dbReference type="RefSeq" id="WP_271317597.1">
    <property type="nucleotide sequence ID" value="NZ_JAAGKO020000034.1"/>
</dbReference>